<protein>
    <submittedName>
        <fullName evidence="3">Uncharacterized protein</fullName>
    </submittedName>
</protein>
<dbReference type="PANTHER" id="PTHR15286">
    <property type="entry name" value="RAS-ASSOCIATING DOMAIN CONTAINING PROTEIN"/>
    <property type="match status" value="1"/>
</dbReference>
<dbReference type="AlphaFoldDB" id="A0A0K2U9Q5"/>
<dbReference type="Gene3D" id="3.10.20.90">
    <property type="entry name" value="Phosphatidylinositol 3-kinase Catalytic Subunit, Chain A, domain 1"/>
    <property type="match status" value="1"/>
</dbReference>
<evidence type="ECO:0000256" key="1">
    <source>
        <dbReference type="SAM" id="Coils"/>
    </source>
</evidence>
<feature type="non-terminal residue" evidence="3">
    <location>
        <position position="1"/>
    </location>
</feature>
<proteinExistence type="predicted"/>
<name>A0A0K2U9Q5_LEPSM</name>
<evidence type="ECO:0000256" key="2">
    <source>
        <dbReference type="SAM" id="MobiDB-lite"/>
    </source>
</evidence>
<keyword evidence="1" id="KW-0175">Coiled coil</keyword>
<accession>A0A0K2U9Q5</accession>
<dbReference type="PANTHER" id="PTHR15286:SF6">
    <property type="entry name" value="GH01133P"/>
    <property type="match status" value="1"/>
</dbReference>
<dbReference type="SUPFAM" id="SSF54236">
    <property type="entry name" value="Ubiquitin-like"/>
    <property type="match status" value="1"/>
</dbReference>
<evidence type="ECO:0000313" key="3">
    <source>
        <dbReference type="EMBL" id="CDW34958.1"/>
    </source>
</evidence>
<dbReference type="InterPro" id="IPR033593">
    <property type="entry name" value="N-RASSF"/>
</dbReference>
<feature type="compositionally biased region" description="Acidic residues" evidence="2">
    <location>
        <begin position="316"/>
        <end position="326"/>
    </location>
</feature>
<dbReference type="InterPro" id="IPR029071">
    <property type="entry name" value="Ubiquitin-like_domsf"/>
</dbReference>
<feature type="compositionally biased region" description="Polar residues" evidence="2">
    <location>
        <begin position="302"/>
        <end position="315"/>
    </location>
</feature>
<dbReference type="EMBL" id="HACA01017597">
    <property type="protein sequence ID" value="CDW34958.1"/>
    <property type="molecule type" value="Transcribed_RNA"/>
</dbReference>
<reference evidence="3" key="1">
    <citation type="submission" date="2014-05" db="EMBL/GenBank/DDBJ databases">
        <authorList>
            <person name="Chronopoulou M."/>
        </authorList>
    </citation>
    <scope>NUCLEOTIDE SEQUENCE</scope>
    <source>
        <tissue evidence="3">Whole organism</tissue>
    </source>
</reference>
<feature type="coiled-coil region" evidence="1">
    <location>
        <begin position="175"/>
        <end position="292"/>
    </location>
</feature>
<sequence>GRKIEKSTREPFSLLVFTSGNYYFRSKLKRTNYRNKCSPNMMSGLPVIISGERKIVVGISPITEVSHILEVLQKAYGLKIPTRSLTILERWREIEKPLRNSELIYDRWNSWDAEKVHVSYVLKRRKSDGRRKLRRRSFKTQEFIDEVVPLRVLEEEDFRRIYEKDDEAFRFIESVRRHFIDLENLSDVNSRLEEEENKIIGLITEVKNTKDSQKYETKDKESLKALESEIKIQKRDNAGLNALIQVNADKIDYLRETLRAKNGDIRELEYDYNVVEKESRKLEKQYKKLLNLRICDEEDDPSSSGFSSAVSYDNDSSLDEASETFV</sequence>
<organism evidence="3">
    <name type="scientific">Lepeophtheirus salmonis</name>
    <name type="common">Salmon louse</name>
    <name type="synonym">Caligus salmonis</name>
    <dbReference type="NCBI Taxonomy" id="72036"/>
    <lineage>
        <taxon>Eukaryota</taxon>
        <taxon>Metazoa</taxon>
        <taxon>Ecdysozoa</taxon>
        <taxon>Arthropoda</taxon>
        <taxon>Crustacea</taxon>
        <taxon>Multicrustacea</taxon>
        <taxon>Hexanauplia</taxon>
        <taxon>Copepoda</taxon>
        <taxon>Siphonostomatoida</taxon>
        <taxon>Caligidae</taxon>
        <taxon>Lepeophtheirus</taxon>
    </lineage>
</organism>
<feature type="region of interest" description="Disordered" evidence="2">
    <location>
        <begin position="298"/>
        <end position="326"/>
    </location>
</feature>